<dbReference type="NCBIfam" id="NF033903">
    <property type="entry name" value="VaFE_rpt"/>
    <property type="match status" value="1"/>
</dbReference>
<evidence type="ECO:0000256" key="2">
    <source>
        <dbReference type="SAM" id="MobiDB-lite"/>
    </source>
</evidence>
<feature type="coiled-coil region" evidence="1">
    <location>
        <begin position="691"/>
        <end position="728"/>
    </location>
</feature>
<keyword evidence="6" id="KW-1185">Reference proteome</keyword>
<dbReference type="Pfam" id="PF18202">
    <property type="entry name" value="TQ"/>
    <property type="match status" value="1"/>
</dbReference>
<keyword evidence="1" id="KW-0175">Coiled coil</keyword>
<feature type="region of interest" description="Disordered" evidence="2">
    <location>
        <begin position="43"/>
        <end position="70"/>
    </location>
</feature>
<dbReference type="EMBL" id="JBGMEG010000013">
    <property type="protein sequence ID" value="MFO3718027.1"/>
    <property type="molecule type" value="Genomic_DNA"/>
</dbReference>
<reference evidence="5 6" key="1">
    <citation type="journal article" date="2025" name="Anaerobe">
        <title>Description of Anaerococcus kampingiae sp. nov., Anaerococcus groningensis sp. nov., Anaerococcus martiniensis sp. nov., and Anaerococcus cruorum sp. nov., isolated from human clinical specimens.</title>
        <authorList>
            <person name="Boiten K.E."/>
            <person name="Meijer J."/>
            <person name="van Wezel E.M."/>
            <person name="Veloo A.C.M."/>
        </authorList>
    </citation>
    <scope>NUCLEOTIDE SEQUENCE [LARGE SCALE GENOMIC DNA]</scope>
    <source>
        <strain evidence="5 6">ENR1011</strain>
    </source>
</reference>
<feature type="compositionally biased region" description="Polar residues" evidence="2">
    <location>
        <begin position="132"/>
        <end position="149"/>
    </location>
</feature>
<dbReference type="RefSeq" id="WP_410024583.1">
    <property type="nucleotide sequence ID" value="NZ_JBGMEG010000013.1"/>
</dbReference>
<comment type="caution">
    <text evidence="5">The sequence shown here is derived from an EMBL/GenBank/DDBJ whole genome shotgun (WGS) entry which is preliminary data.</text>
</comment>
<gene>
    <name evidence="5" type="ORF">AB9Q04_06770</name>
</gene>
<sequence>MKKNNNLKCYTVPLALGLGLVLTPNNAHADDTLILSNEVVTSDTTQVDESKITSESSNGASEQTTDQEPAFAIDNTELKEDLVDTNNQLHENENSILPSDEKSLDTQNEADKNIEYLNSVIDNKNESDENLSDTSQAQSDANADSTNNLETKNISVFALSPAANTDNSTTPSENINTDLKDYTDIQKREKVYNDPNEGLKYGNIQYKSYDSENKELNLVTEVYASRKPGNWNKSNNDPDAGTINLTFRNPDFASKVDKIVITDSSGQEHEFTAEEANKANWQFDINNLGNIEGNTEYTYPVKIKLKEDVADNDKNTLMEMVWINKESKYDPYSKATTTFDDSGFDTSKPTTDKNEWVNESNPVVGRVIYDKGNNSFKTIHALTPNKDLSDPSFENSTIYLTDYVPKELVPYLDNNVKAYRSIYNGDMEPENNNKVYNVALKEDGSASTKSNPIIGESAEIDVSRNELNLKSESDLGLLHADTIAGKTYPIEYTFEYKIKDESLAAFNNELRKLTSAGKANVYSEQEIITKESKENGEGASVINNSRHFMAFPIIKQKEILDSGFIKFSDDGKRLNTIYEVINDRTGEKHIIATDENGKYVFKNTEEIDSNKLNQNDKFIDSSDLLYYAGFIPNNPIEFNDLKENDTFTINELRSETNLNHNLESFKYKLETPEGKDYQIRTFTDAEGNPLNIANTEEIENIDKQIDKLKEKQNQVKRLRDLYNLLNLDVVKEGMMPINVYEFENKWLSTIYEQNVSKDRLKMYQGALGKEIEEIDLKKEPSENYYDDVTYAPYSEFIDYTYPDFQNYLSDEKDTYGVFQLTTTDSEDNNEVIEFIVYYPHQYVYDEVSGSWQEYQNQVPKNIDNLKGLYEGENKTISLVIPLEEYQNFSPDYKSIMLNMLNRPDDNRDNYEDSDLRQELGKSDITQDQLSKFIRKDTLEGLSNDYLLNIANNFSDFVKEGVKTTTDLAVNETNRIVEQPDKTIFLQAIDFIRSDFESNYDNLVNEYGRFEGTYKYFDTLNDRVNKALEEPIENYTGMNEDQYKQYIKKYLHKLLEEDSSTIGYSNALDDDAIWWGDYYGSPENGQTSDIVFGLYTKYHDEISNFLFKDPYQKEIDELEKSKVKLYKVVNEKMIFVTDTFDKADSDKEIYIGKSSEIYDKVSYDKFNVGSNYEFKGYIVDKQTGKVIKEFEPISHKITQQDVRNGEVTLKYVFDSSHYEDGDEFVIFYEVYENGKLVAVEEDINNAGQTFKVRKRNQPQPQPNHPIVVEESYIPWEELIPAKEIIPWVELTRAKEIIPWIELTPAKEVIGWIDLVPAEKINEIPLTPLIPAEKTTTTKESIPLVDLIPAQESTDSETDNNPEKIIVPSRASKNKTSIAMSSTVKSNPKTGITGLNSVFAILATSIAGLFKTKKRN</sequence>
<evidence type="ECO:0000256" key="3">
    <source>
        <dbReference type="SAM" id="SignalP"/>
    </source>
</evidence>
<keyword evidence="3" id="KW-0732">Signal</keyword>
<feature type="domain" description="T-Q ester bond containing" evidence="4">
    <location>
        <begin position="1136"/>
        <end position="1251"/>
    </location>
</feature>
<evidence type="ECO:0000313" key="6">
    <source>
        <dbReference type="Proteomes" id="UP001637993"/>
    </source>
</evidence>
<dbReference type="InterPro" id="IPR041100">
    <property type="entry name" value="TQ"/>
</dbReference>
<feature type="chain" id="PRO_5047032462" evidence="3">
    <location>
        <begin position="30"/>
        <end position="1414"/>
    </location>
</feature>
<proteinExistence type="predicted"/>
<feature type="compositionally biased region" description="Polar residues" evidence="2">
    <location>
        <begin position="43"/>
        <end position="67"/>
    </location>
</feature>
<protein>
    <submittedName>
        <fullName evidence="5">VaFE repeat-containing surface-anchored protein</fullName>
    </submittedName>
</protein>
<dbReference type="Proteomes" id="UP001637993">
    <property type="component" value="Unassembled WGS sequence"/>
</dbReference>
<organism evidence="5 6">
    <name type="scientific">Anaerococcus groningensis</name>
    <dbReference type="NCBI Taxonomy" id="3115616"/>
    <lineage>
        <taxon>Bacteria</taxon>
        <taxon>Bacillati</taxon>
        <taxon>Bacillota</taxon>
        <taxon>Tissierellia</taxon>
        <taxon>Tissierellales</taxon>
        <taxon>Peptoniphilaceae</taxon>
        <taxon>Anaerococcus</taxon>
    </lineage>
</organism>
<feature type="region of interest" description="Disordered" evidence="2">
    <location>
        <begin position="125"/>
        <end position="149"/>
    </location>
</feature>
<evidence type="ECO:0000259" key="4">
    <source>
        <dbReference type="Pfam" id="PF18202"/>
    </source>
</evidence>
<dbReference type="Gene3D" id="2.60.40.3930">
    <property type="match status" value="1"/>
</dbReference>
<evidence type="ECO:0000256" key="1">
    <source>
        <dbReference type="SAM" id="Coils"/>
    </source>
</evidence>
<accession>A0ABW9N1R3</accession>
<name>A0ABW9N1R3_9FIRM</name>
<feature type="signal peptide" evidence="3">
    <location>
        <begin position="1"/>
        <end position="29"/>
    </location>
</feature>
<evidence type="ECO:0000313" key="5">
    <source>
        <dbReference type="EMBL" id="MFO3718027.1"/>
    </source>
</evidence>